<keyword evidence="2" id="KW-1185">Reference proteome</keyword>
<name>A0A3P3QVG4_9FIRM</name>
<dbReference type="Gene3D" id="3.40.630.30">
    <property type="match status" value="1"/>
</dbReference>
<dbReference type="InterPro" id="IPR016181">
    <property type="entry name" value="Acyl_CoA_acyltransferase"/>
</dbReference>
<dbReference type="InterPro" id="IPR007434">
    <property type="entry name" value="FemAB-like"/>
</dbReference>
<dbReference type="AlphaFoldDB" id="A0A3P3QVG4"/>
<reference evidence="1 2" key="1">
    <citation type="submission" date="2018-11" db="EMBL/GenBank/DDBJ databases">
        <title>Genome sequencing of Lachnoanaerobaculum sp. KCOM 2030 (= ChDC B114).</title>
        <authorList>
            <person name="Kook J.-K."/>
            <person name="Park S.-N."/>
            <person name="Lim Y.K."/>
        </authorList>
    </citation>
    <scope>NUCLEOTIDE SEQUENCE [LARGE SCALE GENOMIC DNA]</scope>
    <source>
        <strain evidence="1 2">KCOM 2030</strain>
    </source>
</reference>
<proteinExistence type="predicted"/>
<accession>A0A3P3QVG4</accession>
<protein>
    <recommendedName>
        <fullName evidence="3">GNAT family N-acetyltransferase</fullName>
    </recommendedName>
</protein>
<evidence type="ECO:0008006" key="3">
    <source>
        <dbReference type="Google" id="ProtNLM"/>
    </source>
</evidence>
<dbReference type="Pfam" id="PF04339">
    <property type="entry name" value="FemAB_like"/>
    <property type="match status" value="1"/>
</dbReference>
<dbReference type="Proteomes" id="UP000272490">
    <property type="component" value="Unassembled WGS sequence"/>
</dbReference>
<gene>
    <name evidence="1" type="ORF">EHV10_09070</name>
</gene>
<organism evidence="1 2">
    <name type="scientific">Lachnoanaerobaculum gingivalis</name>
    <dbReference type="NCBI Taxonomy" id="2490855"/>
    <lineage>
        <taxon>Bacteria</taxon>
        <taxon>Bacillati</taxon>
        <taxon>Bacillota</taxon>
        <taxon>Clostridia</taxon>
        <taxon>Lachnospirales</taxon>
        <taxon>Lachnospiraceae</taxon>
        <taxon>Lachnoanaerobaculum</taxon>
    </lineage>
</organism>
<comment type="caution">
    <text evidence="1">The sequence shown here is derived from an EMBL/GenBank/DDBJ whole genome shotgun (WGS) entry which is preliminary data.</text>
</comment>
<sequence>MIHLTYSFEDLPTIIKKQWNNIKISRDIQHMWLKTCEKTIKDYTPIYYVKESKGTIDFVVVGDLIKKLDCLQFIQNDNVVQKILEKRKLDNDYYKYDVLFIGGPMSMEAGTYFSECVDYSDVFQEFQKNIFDSKTAEGIFFTNVDIYDMHLSVDNTISFPYYPNTILKLPFESFDDYLNNQKAKRRWDIKNKQKIFSEQGCSIEVIQNSKINEEDFSILYELYANTEKDNFETINYQHYCDCDKFQSFKYLTDDFIWIIAKLNGKIIGFALLVHDESKLTLKHVGLDYSVNRQTYSYFNLFYRAIKFGIDNHYRYIICGSTTYGVKVSLGCELIDRTAYISIDKSKGEDVSDLYNLTLGGNL</sequence>
<dbReference type="SUPFAM" id="SSF55729">
    <property type="entry name" value="Acyl-CoA N-acyltransferases (Nat)"/>
    <property type="match status" value="1"/>
</dbReference>
<dbReference type="EMBL" id="RRCO01000004">
    <property type="protein sequence ID" value="RRJ25055.1"/>
    <property type="molecule type" value="Genomic_DNA"/>
</dbReference>
<evidence type="ECO:0000313" key="1">
    <source>
        <dbReference type="EMBL" id="RRJ25055.1"/>
    </source>
</evidence>
<evidence type="ECO:0000313" key="2">
    <source>
        <dbReference type="Proteomes" id="UP000272490"/>
    </source>
</evidence>